<proteinExistence type="predicted"/>
<dbReference type="Proteomes" id="UP000006690">
    <property type="component" value="Chromosome"/>
</dbReference>
<evidence type="ECO:0000259" key="1">
    <source>
        <dbReference type="PROSITE" id="PS50011"/>
    </source>
</evidence>
<organism evidence="2 3">
    <name type="scientific">Pantoea ananatis (strain AJ13355)</name>
    <dbReference type="NCBI Taxonomy" id="932677"/>
    <lineage>
        <taxon>Bacteria</taxon>
        <taxon>Pseudomonadati</taxon>
        <taxon>Pseudomonadota</taxon>
        <taxon>Gammaproteobacteria</taxon>
        <taxon>Enterobacterales</taxon>
        <taxon>Erwiniaceae</taxon>
        <taxon>Pantoea</taxon>
    </lineage>
</organism>
<evidence type="ECO:0000313" key="2">
    <source>
        <dbReference type="EMBL" id="BAK13213.1"/>
    </source>
</evidence>
<keyword evidence="2" id="KW-0418">Kinase</keyword>
<dbReference type="PANTHER" id="PTHR44167:SF24">
    <property type="entry name" value="SERINE_THREONINE-PROTEIN KINASE CHK2"/>
    <property type="match status" value="1"/>
</dbReference>
<dbReference type="GO" id="GO:0004674">
    <property type="term" value="F:protein serine/threonine kinase activity"/>
    <property type="evidence" value="ECO:0007669"/>
    <property type="project" value="UniProtKB-KW"/>
</dbReference>
<dbReference type="Pfam" id="PF00069">
    <property type="entry name" value="Pkinase"/>
    <property type="match status" value="1"/>
</dbReference>
<dbReference type="GO" id="GO:0005737">
    <property type="term" value="C:cytoplasm"/>
    <property type="evidence" value="ECO:0007669"/>
    <property type="project" value="TreeGrafter"/>
</dbReference>
<dbReference type="GO" id="GO:0005524">
    <property type="term" value="F:ATP binding"/>
    <property type="evidence" value="ECO:0007669"/>
    <property type="project" value="InterPro"/>
</dbReference>
<dbReference type="AlphaFoldDB" id="A0A0H3L5L4"/>
<dbReference type="SMART" id="SM00220">
    <property type="entry name" value="S_TKc"/>
    <property type="match status" value="1"/>
</dbReference>
<dbReference type="SUPFAM" id="SSF56112">
    <property type="entry name" value="Protein kinase-like (PK-like)"/>
    <property type="match status" value="1"/>
</dbReference>
<dbReference type="PANTHER" id="PTHR44167">
    <property type="entry name" value="OVARIAN-SPECIFIC SERINE/THREONINE-PROTEIN KINASE LOK-RELATED"/>
    <property type="match status" value="1"/>
</dbReference>
<dbReference type="eggNOG" id="COG0515">
    <property type="taxonomic scope" value="Bacteria"/>
</dbReference>
<dbReference type="InterPro" id="IPR000719">
    <property type="entry name" value="Prot_kinase_dom"/>
</dbReference>
<dbReference type="InterPro" id="IPR011009">
    <property type="entry name" value="Kinase-like_dom_sf"/>
</dbReference>
<dbReference type="RefSeq" id="WP_014594908.1">
    <property type="nucleotide sequence ID" value="NC_017531.2"/>
</dbReference>
<keyword evidence="2" id="KW-0723">Serine/threonine-protein kinase</keyword>
<dbReference type="EMBL" id="AP012032">
    <property type="protein sequence ID" value="BAK13213.1"/>
    <property type="molecule type" value="Genomic_DNA"/>
</dbReference>
<reference evidence="3" key="1">
    <citation type="journal article" date="2012" name="Appl. Microbiol. Biotechnol.">
        <title>The complete genome sequence of Pantoea ananatis AJ13355, an organism with great biotechnological potential.</title>
        <authorList>
            <person name="Hara Y."/>
            <person name="Kadotani N."/>
            <person name="Izui H."/>
            <person name="Katashkina J.I."/>
            <person name="Kuvaeva T.M."/>
            <person name="Andreeva I.G."/>
            <person name="Golubeva L.I."/>
            <person name="Malko D.B."/>
            <person name="Makeev V.J."/>
            <person name="Mashko S.V."/>
            <person name="Kozlov Y.I."/>
        </authorList>
    </citation>
    <scope>NUCLEOTIDE SEQUENCE [LARGE SCALE GENOMIC DNA]</scope>
    <source>
        <strain evidence="3">AJ13355</strain>
    </source>
</reference>
<feature type="domain" description="Protein kinase" evidence="1">
    <location>
        <begin position="10"/>
        <end position="254"/>
    </location>
</feature>
<sequence>MMNNNLQQRYIPTGESNSGGFGHVVICNDTHLERKVAIKTVKDLTERKRVQDEISALLMLRSKHVVQLYDIIRSDDGKIFIVEEYIDGPDLFEYKEHIKTTGDLTAILWQISSGIADIHRFGVVHRDIKPNNIKIDGEGIVKIFDFGLSRTVENSATVGFVGTPAFAAPELLFDKRVVNFTNAVDVFAFGVTALCLSGIEELPAELKTINKRLTANPFNSSPFKMSNKMKSILFKCLSYNPNERPTMQEVSSYLKKKILQGTHKANVVFNGKGNFLDLNTPDVSLSFGNIGSLKIHYNEFDFILDNVIGEVSVNNRTASTGDILPGSCVIIIGGAHRHNSQRVFITFDISHPEVVL</sequence>
<dbReference type="OrthoDB" id="9772100at2"/>
<dbReference type="Gene3D" id="1.10.510.10">
    <property type="entry name" value="Transferase(Phosphotransferase) domain 1"/>
    <property type="match status" value="1"/>
</dbReference>
<dbReference type="CDD" id="cd14014">
    <property type="entry name" value="STKc_PknB_like"/>
    <property type="match status" value="1"/>
</dbReference>
<gene>
    <name evidence="2" type="ordered locus">PAJ_3133</name>
</gene>
<name>A0A0H3L5L4_PANAA</name>
<accession>A0A0H3L5L4</accession>
<dbReference type="HOGENOM" id="CLU_792010_0_0_6"/>
<dbReference type="KEGG" id="paj:PAJ_3133"/>
<dbReference type="PATRIC" id="fig|932677.3.peg.3627"/>
<protein>
    <submittedName>
        <fullName evidence="2">Serine/threonine protein kinase</fullName>
    </submittedName>
</protein>
<dbReference type="PROSITE" id="PS50011">
    <property type="entry name" value="PROTEIN_KINASE_DOM"/>
    <property type="match status" value="1"/>
</dbReference>
<evidence type="ECO:0000313" key="3">
    <source>
        <dbReference type="Proteomes" id="UP000006690"/>
    </source>
</evidence>
<keyword evidence="2" id="KW-0808">Transferase</keyword>